<dbReference type="EMBL" id="WHPF01000012">
    <property type="protein sequence ID" value="NNV56981.1"/>
    <property type="molecule type" value="Genomic_DNA"/>
</dbReference>
<dbReference type="Proteomes" id="UP000598971">
    <property type="component" value="Unassembled WGS sequence"/>
</dbReference>
<gene>
    <name evidence="1" type="ORF">GD597_16025</name>
</gene>
<reference evidence="1" key="1">
    <citation type="submission" date="2019-10" db="EMBL/GenBank/DDBJ databases">
        <title>Draft genome sequence of Panacibacter sp. KCS-6.</title>
        <authorList>
            <person name="Yim K.J."/>
        </authorList>
    </citation>
    <scope>NUCLEOTIDE SEQUENCE</scope>
    <source>
        <strain evidence="1">KCS-6</strain>
    </source>
</reference>
<evidence type="ECO:0000313" key="2">
    <source>
        <dbReference type="Proteomes" id="UP000598971"/>
    </source>
</evidence>
<name>A0A8J8FF54_9BACT</name>
<proteinExistence type="predicted"/>
<keyword evidence="2" id="KW-1185">Reference proteome</keyword>
<organism evidence="1 2">
    <name type="scientific">Limnovirga soli</name>
    <dbReference type="NCBI Taxonomy" id="2656915"/>
    <lineage>
        <taxon>Bacteria</taxon>
        <taxon>Pseudomonadati</taxon>
        <taxon>Bacteroidota</taxon>
        <taxon>Chitinophagia</taxon>
        <taxon>Chitinophagales</taxon>
        <taxon>Chitinophagaceae</taxon>
        <taxon>Limnovirga</taxon>
    </lineage>
</organism>
<dbReference type="AlphaFoldDB" id="A0A8J8FF54"/>
<accession>A0A8J8FF54</accession>
<comment type="caution">
    <text evidence="1">The sequence shown here is derived from an EMBL/GenBank/DDBJ whole genome shotgun (WGS) entry which is preliminary data.</text>
</comment>
<evidence type="ECO:0000313" key="1">
    <source>
        <dbReference type="EMBL" id="NNV56981.1"/>
    </source>
</evidence>
<protein>
    <submittedName>
        <fullName evidence="1">Uncharacterized protein</fullName>
    </submittedName>
</protein>
<dbReference type="RefSeq" id="WP_171608929.1">
    <property type="nucleotide sequence ID" value="NZ_WHPF01000012.1"/>
</dbReference>
<sequence>MKNLFPFMLLLGSVCMGCGGSSPQPVMHFIPLVSSHFNFSADSSFAVPDGKAWEARKRAHDSCMGESFPANAIFIKSKDTFQIGAIVNRNTMKVVRTFNMANIPRDLLSDAFNFVTKPCYEKSVVPVSPAVFINEHIVLSVPGAANKVNEELNTAFQNSVQTEMETGSWLNIELTDAFGKILDTTTNALLLDYKNYLLDSANMVLIKSASITDVNFYITTAKPMSAPLLAALIQKPVVDMGNPLLHAQLFYISNTSFQLKFNSIFQIMGQFMQCKVE</sequence>